<name>A0A369WS27_9GAMM</name>
<dbReference type="EMBL" id="QQOH01000001">
    <property type="protein sequence ID" value="RDE24920.1"/>
    <property type="molecule type" value="Genomic_DNA"/>
</dbReference>
<organism evidence="1 2">
    <name type="scientific">Motiliproteus coralliicola</name>
    <dbReference type="NCBI Taxonomy" id="2283196"/>
    <lineage>
        <taxon>Bacteria</taxon>
        <taxon>Pseudomonadati</taxon>
        <taxon>Pseudomonadota</taxon>
        <taxon>Gammaproteobacteria</taxon>
        <taxon>Oceanospirillales</taxon>
        <taxon>Oceanospirillaceae</taxon>
        <taxon>Motiliproteus</taxon>
    </lineage>
</organism>
<dbReference type="RefSeq" id="WP_114694512.1">
    <property type="nucleotide sequence ID" value="NZ_QQOH01000001.1"/>
</dbReference>
<proteinExistence type="predicted"/>
<protein>
    <submittedName>
        <fullName evidence="1">DUF3461 family protein</fullName>
    </submittedName>
</protein>
<reference evidence="1 2" key="1">
    <citation type="submission" date="2018-07" db="EMBL/GenBank/DDBJ databases">
        <title>Motiliproteus coralliicola sp. nov., a bacterium isolated from Coral.</title>
        <authorList>
            <person name="Wang G."/>
        </authorList>
    </citation>
    <scope>NUCLEOTIDE SEQUENCE [LARGE SCALE GENOMIC DNA]</scope>
    <source>
        <strain evidence="1 2">C34</strain>
    </source>
</reference>
<evidence type="ECO:0000313" key="2">
    <source>
        <dbReference type="Proteomes" id="UP000253769"/>
    </source>
</evidence>
<dbReference type="Pfam" id="PF11944">
    <property type="entry name" value="DUF3461"/>
    <property type="match status" value="1"/>
</dbReference>
<dbReference type="Proteomes" id="UP000253769">
    <property type="component" value="Unassembled WGS sequence"/>
</dbReference>
<evidence type="ECO:0000313" key="1">
    <source>
        <dbReference type="EMBL" id="RDE24920.1"/>
    </source>
</evidence>
<gene>
    <name evidence="1" type="ORF">DV711_04890</name>
</gene>
<dbReference type="AlphaFoldDB" id="A0A369WS27"/>
<comment type="caution">
    <text evidence="1">The sequence shown here is derived from an EMBL/GenBank/DDBJ whole genome shotgun (WGS) entry which is preliminary data.</text>
</comment>
<keyword evidence="2" id="KW-1185">Reference proteome</keyword>
<dbReference type="OrthoDB" id="5624524at2"/>
<sequence length="128" mass="15099">MSSYPTLTEMGIPSVDEIYKYSLRQEGDVDVLKVYFRREKGSLLPRSKKFKFGRSHKTVRVDSSHDKYQEISEMSAFLMKAIDELHELVQHEHEVQDIRERLHADIDHLEKVVSNKLADIRRDIDKIK</sequence>
<dbReference type="InterPro" id="IPR020911">
    <property type="entry name" value="UPF0325"/>
</dbReference>
<accession>A0A369WS27</accession>